<dbReference type="InterPro" id="IPR003012">
    <property type="entry name" value="Tet_transcr_reg_TetR"/>
</dbReference>
<protein>
    <submittedName>
        <fullName evidence="7">TetR family transcriptional regulator</fullName>
    </submittedName>
</protein>
<keyword evidence="3 5" id="KW-0238">DNA-binding</keyword>
<evidence type="ECO:0000256" key="3">
    <source>
        <dbReference type="ARBA" id="ARBA00023125"/>
    </source>
</evidence>
<feature type="DNA-binding region" description="H-T-H motif" evidence="5">
    <location>
        <begin position="51"/>
        <end position="70"/>
    </location>
</feature>
<dbReference type="InterPro" id="IPR009057">
    <property type="entry name" value="Homeodomain-like_sf"/>
</dbReference>
<dbReference type="AlphaFoldDB" id="A0A5R8YWL7"/>
<evidence type="ECO:0000313" key="7">
    <source>
        <dbReference type="EMBL" id="TLP57892.1"/>
    </source>
</evidence>
<dbReference type="SUPFAM" id="SSF48498">
    <property type="entry name" value="Tetracyclin repressor-like, C-terminal domain"/>
    <property type="match status" value="1"/>
</dbReference>
<reference evidence="7" key="1">
    <citation type="submission" date="2019-05" db="EMBL/GenBank/DDBJ databases">
        <title>Isolation, diversity and antifungal activity of Actinobacteria from wheat.</title>
        <authorList>
            <person name="Yu B."/>
        </authorList>
    </citation>
    <scope>NUCLEOTIDE SEQUENCE [LARGE SCALE GENOMIC DNA]</scope>
    <source>
        <strain evidence="7">NEAU-HEGS1-5</strain>
    </source>
</reference>
<keyword evidence="4" id="KW-0804">Transcription</keyword>
<gene>
    <name evidence="7" type="ORF">FED44_20240</name>
</gene>
<dbReference type="Pfam" id="PF00440">
    <property type="entry name" value="TetR_N"/>
    <property type="match status" value="1"/>
</dbReference>
<dbReference type="InterPro" id="IPR023772">
    <property type="entry name" value="DNA-bd_HTH_TetR-type_CS"/>
</dbReference>
<dbReference type="OrthoDB" id="4540879at2"/>
<dbReference type="SUPFAM" id="SSF46689">
    <property type="entry name" value="Homeodomain-like"/>
    <property type="match status" value="1"/>
</dbReference>
<keyword evidence="2" id="KW-0805">Transcription regulation</keyword>
<dbReference type="PANTHER" id="PTHR30055">
    <property type="entry name" value="HTH-TYPE TRANSCRIPTIONAL REGULATOR RUTR"/>
    <property type="match status" value="1"/>
</dbReference>
<dbReference type="InterPro" id="IPR050109">
    <property type="entry name" value="HTH-type_TetR-like_transc_reg"/>
</dbReference>
<evidence type="ECO:0000256" key="5">
    <source>
        <dbReference type="PROSITE-ProRule" id="PRU00335"/>
    </source>
</evidence>
<dbReference type="GO" id="GO:0003700">
    <property type="term" value="F:DNA-binding transcription factor activity"/>
    <property type="evidence" value="ECO:0007669"/>
    <property type="project" value="TreeGrafter"/>
</dbReference>
<organism evidence="7 8">
    <name type="scientific">Microbispora triticiradicis</name>
    <dbReference type="NCBI Taxonomy" id="2200763"/>
    <lineage>
        <taxon>Bacteria</taxon>
        <taxon>Bacillati</taxon>
        <taxon>Actinomycetota</taxon>
        <taxon>Actinomycetes</taxon>
        <taxon>Streptosporangiales</taxon>
        <taxon>Streptosporangiaceae</taxon>
        <taxon>Microbispora</taxon>
    </lineage>
</organism>
<feature type="domain" description="HTH tetR-type" evidence="6">
    <location>
        <begin position="28"/>
        <end position="88"/>
    </location>
</feature>
<dbReference type="InterPro" id="IPR036271">
    <property type="entry name" value="Tet_transcr_reg_TetR-rel_C_sf"/>
</dbReference>
<dbReference type="Gene3D" id="1.10.10.60">
    <property type="entry name" value="Homeodomain-like"/>
    <property type="match status" value="1"/>
</dbReference>
<dbReference type="GO" id="GO:0046677">
    <property type="term" value="P:response to antibiotic"/>
    <property type="evidence" value="ECO:0007669"/>
    <property type="project" value="InterPro"/>
</dbReference>
<dbReference type="PRINTS" id="PR00400">
    <property type="entry name" value="TETREPRESSOR"/>
</dbReference>
<dbReference type="PANTHER" id="PTHR30055:SF151">
    <property type="entry name" value="TRANSCRIPTIONAL REGULATORY PROTEIN"/>
    <property type="match status" value="1"/>
</dbReference>
<evidence type="ECO:0000313" key="8">
    <source>
        <dbReference type="Proteomes" id="UP000309033"/>
    </source>
</evidence>
<dbReference type="PROSITE" id="PS50977">
    <property type="entry name" value="HTH_TETR_2"/>
    <property type="match status" value="1"/>
</dbReference>
<comment type="caution">
    <text evidence="7">The sequence shown here is derived from an EMBL/GenBank/DDBJ whole genome shotgun (WGS) entry which is preliminary data.</text>
</comment>
<dbReference type="GO" id="GO:0045892">
    <property type="term" value="P:negative regulation of DNA-templated transcription"/>
    <property type="evidence" value="ECO:0007669"/>
    <property type="project" value="InterPro"/>
</dbReference>
<name>A0A5R8YWL7_9ACTN</name>
<sequence>MDHSRLLNAVKFNNVKHESNVVKLSTVALERGTIVSTALRLLDEVGLEKLTLRRLAAELGVQAPALYWHFRSKQELLDEMADAIAVQEAPSLRPLAEGESWEEWLAEWFRGRRRVFRSHRDTVRLTAGTHPGAETLRTAETILESLVRAGFTPRDAMWGIGTLGNFLGGFVLEEQADQERGLVGQDKFEEALEALAPYPHLRAVMADTGAPQSDAAFEHGLALILAGMRTRIEATRGMHKNDGDL</sequence>
<dbReference type="InterPro" id="IPR001647">
    <property type="entry name" value="HTH_TetR"/>
</dbReference>
<dbReference type="PROSITE" id="PS01081">
    <property type="entry name" value="HTH_TETR_1"/>
    <property type="match status" value="1"/>
</dbReference>
<keyword evidence="8" id="KW-1185">Reference proteome</keyword>
<accession>A0A5R8YWL7</accession>
<dbReference type="PRINTS" id="PR00455">
    <property type="entry name" value="HTHTETR"/>
</dbReference>
<evidence type="ECO:0000259" key="6">
    <source>
        <dbReference type="PROSITE" id="PS50977"/>
    </source>
</evidence>
<dbReference type="EMBL" id="VANP01000007">
    <property type="protein sequence ID" value="TLP57892.1"/>
    <property type="molecule type" value="Genomic_DNA"/>
</dbReference>
<proteinExistence type="predicted"/>
<dbReference type="InterPro" id="IPR004111">
    <property type="entry name" value="Repressor_TetR_C"/>
</dbReference>
<dbReference type="Proteomes" id="UP000309033">
    <property type="component" value="Unassembled WGS sequence"/>
</dbReference>
<dbReference type="Pfam" id="PF02909">
    <property type="entry name" value="TetR_C_1"/>
    <property type="match status" value="1"/>
</dbReference>
<evidence type="ECO:0000256" key="1">
    <source>
        <dbReference type="ARBA" id="ARBA00022491"/>
    </source>
</evidence>
<dbReference type="Gene3D" id="1.10.357.10">
    <property type="entry name" value="Tetracycline Repressor, domain 2"/>
    <property type="match status" value="1"/>
</dbReference>
<evidence type="ECO:0000256" key="4">
    <source>
        <dbReference type="ARBA" id="ARBA00023163"/>
    </source>
</evidence>
<keyword evidence="1" id="KW-0678">Repressor</keyword>
<dbReference type="GO" id="GO:0000976">
    <property type="term" value="F:transcription cis-regulatory region binding"/>
    <property type="evidence" value="ECO:0007669"/>
    <property type="project" value="TreeGrafter"/>
</dbReference>
<evidence type="ECO:0000256" key="2">
    <source>
        <dbReference type="ARBA" id="ARBA00023015"/>
    </source>
</evidence>